<evidence type="ECO:0000313" key="1">
    <source>
        <dbReference type="EMBL" id="EKM73368.1"/>
    </source>
</evidence>
<keyword evidence="2" id="KW-1185">Reference proteome</keyword>
<sequence>MDSGREKRNPLVFEVNRLSRDSDIEALVSGKSLFHSPPVERQQTLHQLNRQ</sequence>
<proteinExistence type="predicted"/>
<dbReference type="Proteomes" id="UP000008493">
    <property type="component" value="Unassembled WGS sequence"/>
</dbReference>
<dbReference type="EMBL" id="JH972883">
    <property type="protein sequence ID" value="EKM73368.1"/>
    <property type="molecule type" value="Genomic_DNA"/>
</dbReference>
<dbReference type="RefSeq" id="XP_007335993.1">
    <property type="nucleotide sequence ID" value="XM_007335931.1"/>
</dbReference>
<dbReference type="KEGG" id="abp:AGABI1DRAFT134929"/>
<dbReference type="InParanoid" id="K5WRI7"/>
<dbReference type="AlphaFoldDB" id="K5WRI7"/>
<accession>K5WRI7</accession>
<reference evidence="2" key="1">
    <citation type="journal article" date="2012" name="Proc. Natl. Acad. Sci. U.S.A.">
        <title>Genome sequence of the button mushroom Agaricus bisporus reveals mechanisms governing adaptation to a humic-rich ecological niche.</title>
        <authorList>
            <person name="Morin E."/>
            <person name="Kohler A."/>
            <person name="Baker A.R."/>
            <person name="Foulongne-Oriol M."/>
            <person name="Lombard V."/>
            <person name="Nagy L.G."/>
            <person name="Ohm R.A."/>
            <person name="Patyshakuliyeva A."/>
            <person name="Brun A."/>
            <person name="Aerts A.L."/>
            <person name="Bailey A.M."/>
            <person name="Billette C."/>
            <person name="Coutinho P.M."/>
            <person name="Deakin G."/>
            <person name="Doddapaneni H."/>
            <person name="Floudas D."/>
            <person name="Grimwood J."/>
            <person name="Hilden K."/>
            <person name="Kuees U."/>
            <person name="LaButti K.M."/>
            <person name="Lapidus A."/>
            <person name="Lindquist E.A."/>
            <person name="Lucas S.M."/>
            <person name="Murat C."/>
            <person name="Riley R.W."/>
            <person name="Salamov A.A."/>
            <person name="Schmutz J."/>
            <person name="Subramanian V."/>
            <person name="Woesten H.A.B."/>
            <person name="Xu J."/>
            <person name="Eastwood D.C."/>
            <person name="Foster G.D."/>
            <person name="Sonnenberg A.S."/>
            <person name="Cullen D."/>
            <person name="de Vries R.P."/>
            <person name="Lundell T."/>
            <person name="Hibbett D.S."/>
            <person name="Henrissat B."/>
            <person name="Burton K.S."/>
            <person name="Kerrigan R.W."/>
            <person name="Challen M.P."/>
            <person name="Grigoriev I.V."/>
            <person name="Martin F."/>
        </authorList>
    </citation>
    <scope>NUCLEOTIDE SEQUENCE [LARGE SCALE GENOMIC DNA]</scope>
    <source>
        <strain evidence="2">JB137-S8 / ATCC MYA-4627 / FGSC 10392</strain>
    </source>
</reference>
<name>K5WRI7_AGABU</name>
<dbReference type="GeneID" id="18828416"/>
<protein>
    <submittedName>
        <fullName evidence="1">Uncharacterized protein</fullName>
    </submittedName>
</protein>
<organism evidence="1 2">
    <name type="scientific">Agaricus bisporus var. burnettii (strain JB137-S8 / ATCC MYA-4627 / FGSC 10392)</name>
    <name type="common">White button mushroom</name>
    <dbReference type="NCBI Taxonomy" id="597362"/>
    <lineage>
        <taxon>Eukaryota</taxon>
        <taxon>Fungi</taxon>
        <taxon>Dikarya</taxon>
        <taxon>Basidiomycota</taxon>
        <taxon>Agaricomycotina</taxon>
        <taxon>Agaricomycetes</taxon>
        <taxon>Agaricomycetidae</taxon>
        <taxon>Agaricales</taxon>
        <taxon>Agaricineae</taxon>
        <taxon>Agaricaceae</taxon>
        <taxon>Agaricus</taxon>
    </lineage>
</organism>
<dbReference type="HOGENOM" id="CLU_3105784_0_0_1"/>
<gene>
    <name evidence="1" type="ORF">AGABI1DRAFT_134929</name>
</gene>
<evidence type="ECO:0000313" key="2">
    <source>
        <dbReference type="Proteomes" id="UP000008493"/>
    </source>
</evidence>